<sequence length="322" mass="35978">MGLKARVLTLTHFLFTFIFAIVLAVGFASNNWINAIFLKNPHGVQYTSGLFLGCFNFRNRSGLCSTKIAYLRKATFNLDLGIGPDVFLTNLVNLALDMFFSQPIDPNLFTLDEEFFDEGSLTFTNGFVSADPTDSPAIYCSRYLITFGLILVVISAMVNFFLSCVYSVKSTKYLIAVFILGSIFITTGSNIMYISYCIDRLYPNPEMEISMGFGMYLTIGGVIGILFMCVLLSLTLTSVEQAKIKDVEKTAQCVVRETMKTMGTTMQLASTIQATMMSNNRTIMGRSTKNLAMNRTIDKEPSYMHDNAYAPQPCEYDVFENE</sequence>
<name>A0A0C2JSL3_THEKT</name>
<dbReference type="AlphaFoldDB" id="A0A0C2JSL3"/>
<evidence type="ECO:0000313" key="2">
    <source>
        <dbReference type="EMBL" id="KII72413.1"/>
    </source>
</evidence>
<gene>
    <name evidence="2" type="ORF">RF11_03654</name>
</gene>
<organism evidence="2 3">
    <name type="scientific">Thelohanellus kitauei</name>
    <name type="common">Myxosporean</name>
    <dbReference type="NCBI Taxonomy" id="669202"/>
    <lineage>
        <taxon>Eukaryota</taxon>
        <taxon>Metazoa</taxon>
        <taxon>Cnidaria</taxon>
        <taxon>Myxozoa</taxon>
        <taxon>Myxosporea</taxon>
        <taxon>Bivalvulida</taxon>
        <taxon>Platysporina</taxon>
        <taxon>Myxobolidae</taxon>
        <taxon>Thelohanellus</taxon>
    </lineage>
</organism>
<keyword evidence="1" id="KW-1133">Transmembrane helix</keyword>
<comment type="caution">
    <text evidence="2">The sequence shown here is derived from an EMBL/GenBank/DDBJ whole genome shotgun (WGS) entry which is preliminary data.</text>
</comment>
<keyword evidence="1" id="KW-0472">Membrane</keyword>
<dbReference type="OrthoDB" id="10371751at2759"/>
<evidence type="ECO:0000256" key="1">
    <source>
        <dbReference type="SAM" id="Phobius"/>
    </source>
</evidence>
<feature type="transmembrane region" description="Helical" evidence="1">
    <location>
        <begin position="213"/>
        <end position="236"/>
    </location>
</feature>
<feature type="transmembrane region" description="Helical" evidence="1">
    <location>
        <begin position="143"/>
        <end position="166"/>
    </location>
</feature>
<keyword evidence="3" id="KW-1185">Reference proteome</keyword>
<protein>
    <submittedName>
        <fullName evidence="2">Uncharacterized protein</fullName>
    </submittedName>
</protein>
<evidence type="ECO:0000313" key="3">
    <source>
        <dbReference type="Proteomes" id="UP000031668"/>
    </source>
</evidence>
<keyword evidence="1" id="KW-0812">Transmembrane</keyword>
<dbReference type="Gene3D" id="1.20.140.150">
    <property type="match status" value="1"/>
</dbReference>
<dbReference type="Proteomes" id="UP000031668">
    <property type="component" value="Unassembled WGS sequence"/>
</dbReference>
<dbReference type="EMBL" id="JWZT01001233">
    <property type="protein sequence ID" value="KII72413.1"/>
    <property type="molecule type" value="Genomic_DNA"/>
</dbReference>
<feature type="transmembrane region" description="Helical" evidence="1">
    <location>
        <begin position="173"/>
        <end position="193"/>
    </location>
</feature>
<accession>A0A0C2JSL3</accession>
<proteinExistence type="predicted"/>
<reference evidence="2 3" key="1">
    <citation type="journal article" date="2014" name="Genome Biol. Evol.">
        <title>The genome of the myxosporean Thelohanellus kitauei shows adaptations to nutrient acquisition within its fish host.</title>
        <authorList>
            <person name="Yang Y."/>
            <person name="Xiong J."/>
            <person name="Zhou Z."/>
            <person name="Huo F."/>
            <person name="Miao W."/>
            <person name="Ran C."/>
            <person name="Liu Y."/>
            <person name="Zhang J."/>
            <person name="Feng J."/>
            <person name="Wang M."/>
            <person name="Wang M."/>
            <person name="Wang L."/>
            <person name="Yao B."/>
        </authorList>
    </citation>
    <scope>NUCLEOTIDE SEQUENCE [LARGE SCALE GENOMIC DNA]</scope>
    <source>
        <strain evidence="2">Wuqing</strain>
    </source>
</reference>